<proteinExistence type="predicted"/>
<sequence length="88" mass="9161">MEITVDQDKRCGVGQCVLLASEVFDQGEDDGLAGLTAIAAGLGEDPVDVRLHGGFADEQRLGDLVVGQAWAMWTSTSGSRGEPIGRSA</sequence>
<gene>
    <name evidence="1" type="ORF">GCM10010517_60610</name>
</gene>
<keyword evidence="2" id="KW-1185">Reference proteome</keyword>
<reference evidence="2" key="1">
    <citation type="journal article" date="2019" name="Int. J. Syst. Evol. Microbiol.">
        <title>The Global Catalogue of Microorganisms (GCM) 10K type strain sequencing project: providing services to taxonomists for standard genome sequencing and annotation.</title>
        <authorList>
            <consortium name="The Broad Institute Genomics Platform"/>
            <consortium name="The Broad Institute Genome Sequencing Center for Infectious Disease"/>
            <person name="Wu L."/>
            <person name="Ma J."/>
        </authorList>
    </citation>
    <scope>NUCLEOTIDE SEQUENCE [LARGE SCALE GENOMIC DNA]</scope>
    <source>
        <strain evidence="2">JCM 6242</strain>
    </source>
</reference>
<accession>A0ABP6IMS2</accession>
<dbReference type="Proteomes" id="UP001500831">
    <property type="component" value="Unassembled WGS sequence"/>
</dbReference>
<name>A0ABP6IMS2_9ACTN</name>
<comment type="caution">
    <text evidence="1">The sequence shown here is derived from an EMBL/GenBank/DDBJ whole genome shotgun (WGS) entry which is preliminary data.</text>
</comment>
<evidence type="ECO:0008006" key="3">
    <source>
        <dbReference type="Google" id="ProtNLM"/>
    </source>
</evidence>
<protein>
    <recommendedName>
        <fullName evidence="3">Ferredoxin</fullName>
    </recommendedName>
</protein>
<evidence type="ECO:0000313" key="2">
    <source>
        <dbReference type="Proteomes" id="UP001500831"/>
    </source>
</evidence>
<dbReference type="RefSeq" id="WP_425582063.1">
    <property type="nucleotide sequence ID" value="NZ_BAAAVI010000056.1"/>
</dbReference>
<evidence type="ECO:0000313" key="1">
    <source>
        <dbReference type="EMBL" id="GAA2895764.1"/>
    </source>
</evidence>
<dbReference type="EMBL" id="BAAAVI010000056">
    <property type="protein sequence ID" value="GAA2895764.1"/>
    <property type="molecule type" value="Genomic_DNA"/>
</dbReference>
<organism evidence="1 2">
    <name type="scientific">Streptosporangium fragile</name>
    <dbReference type="NCBI Taxonomy" id="46186"/>
    <lineage>
        <taxon>Bacteria</taxon>
        <taxon>Bacillati</taxon>
        <taxon>Actinomycetota</taxon>
        <taxon>Actinomycetes</taxon>
        <taxon>Streptosporangiales</taxon>
        <taxon>Streptosporangiaceae</taxon>
        <taxon>Streptosporangium</taxon>
    </lineage>
</organism>
<dbReference type="Gene3D" id="3.30.70.20">
    <property type="match status" value="1"/>
</dbReference>